<organism evidence="1 2">
    <name type="scientific">Leptobrachium leishanense</name>
    <name type="common">Leishan spiny toad</name>
    <dbReference type="NCBI Taxonomy" id="445787"/>
    <lineage>
        <taxon>Eukaryota</taxon>
        <taxon>Metazoa</taxon>
        <taxon>Chordata</taxon>
        <taxon>Craniata</taxon>
        <taxon>Vertebrata</taxon>
        <taxon>Euteleostomi</taxon>
        <taxon>Amphibia</taxon>
        <taxon>Batrachia</taxon>
        <taxon>Anura</taxon>
        <taxon>Pelobatoidea</taxon>
        <taxon>Megophryidae</taxon>
        <taxon>Leptobrachium</taxon>
    </lineage>
</organism>
<proteinExistence type="predicted"/>
<sequence>MGLDMIDTITIMYAPDSLHLVSYNVRGLNTPEKRKKILRELWAQRASVVAFLQETHFKKDTAPAFKDRNFPTGYFSNFSDSISRGTEIVISKDVPFVKTGVSMDPEGRFLFFKGTMYTFASLNLPNKTQHRSLAAILHSFCVSRRHIGSSGRLQCSLRP</sequence>
<dbReference type="OrthoDB" id="8961218at2759"/>
<dbReference type="Proteomes" id="UP000694569">
    <property type="component" value="Unplaced"/>
</dbReference>
<reference evidence="1" key="2">
    <citation type="submission" date="2025-09" db="UniProtKB">
        <authorList>
            <consortium name="Ensembl"/>
        </authorList>
    </citation>
    <scope>IDENTIFICATION</scope>
</reference>
<evidence type="ECO:0000313" key="2">
    <source>
        <dbReference type="Proteomes" id="UP000694569"/>
    </source>
</evidence>
<name>A0A8C5PDA6_9ANUR</name>
<dbReference type="InterPro" id="IPR036691">
    <property type="entry name" value="Endo/exonu/phosph_ase_sf"/>
</dbReference>
<dbReference type="AlphaFoldDB" id="A0A8C5PDA6"/>
<accession>A0A8C5PDA6</accession>
<dbReference type="SUPFAM" id="SSF56219">
    <property type="entry name" value="DNase I-like"/>
    <property type="match status" value="1"/>
</dbReference>
<dbReference type="Ensembl" id="ENSLLET00000015170.1">
    <property type="protein sequence ID" value="ENSLLEP00000014598.1"/>
    <property type="gene ID" value="ENSLLEG00000009288.1"/>
</dbReference>
<dbReference type="GeneTree" id="ENSGT01070000253955"/>
<reference evidence="1" key="1">
    <citation type="submission" date="2025-08" db="UniProtKB">
        <authorList>
            <consortium name="Ensembl"/>
        </authorList>
    </citation>
    <scope>IDENTIFICATION</scope>
</reference>
<keyword evidence="2" id="KW-1185">Reference proteome</keyword>
<protein>
    <submittedName>
        <fullName evidence="1">Uncharacterized protein</fullName>
    </submittedName>
</protein>
<dbReference type="Gene3D" id="3.60.10.10">
    <property type="entry name" value="Endonuclease/exonuclease/phosphatase"/>
    <property type="match status" value="1"/>
</dbReference>
<evidence type="ECO:0000313" key="1">
    <source>
        <dbReference type="Ensembl" id="ENSLLEP00000014598.1"/>
    </source>
</evidence>